<protein>
    <submittedName>
        <fullName evidence="1">Uncharacterized protein</fullName>
    </submittedName>
</protein>
<dbReference type="Proteomes" id="UP000008672">
    <property type="component" value="Unassembled WGS sequence"/>
</dbReference>
<dbReference type="EMBL" id="AFYH01198161">
    <property type="status" value="NOT_ANNOTATED_CDS"/>
    <property type="molecule type" value="Genomic_DNA"/>
</dbReference>
<dbReference type="HOGENOM" id="CLU_1763002_0_0_1"/>
<reference evidence="1" key="2">
    <citation type="submission" date="2025-08" db="UniProtKB">
        <authorList>
            <consortium name="Ensembl"/>
        </authorList>
    </citation>
    <scope>IDENTIFICATION</scope>
</reference>
<dbReference type="OMA" id="WFSAPIA"/>
<dbReference type="GeneTree" id="ENSGT00660000097479"/>
<keyword evidence="2" id="KW-1185">Reference proteome</keyword>
<name>H3ANX0_LATCH</name>
<sequence>WMARLLYGFKIFMFGRTKVTAKEENGLLELLCFTIAGGCIQAWFSAPIATSAPLNDLKFLERLQKYSKINKGVTDGAIQKLLGHLWYLSEELIGLAFFDPLVPLDEKRAMLQALKEVKGSEDPLKRTKLQLSDLGVTRKPSAFVTQQT</sequence>
<reference evidence="2" key="1">
    <citation type="submission" date="2011-08" db="EMBL/GenBank/DDBJ databases">
        <title>The draft genome of Latimeria chalumnae.</title>
        <authorList>
            <person name="Di Palma F."/>
            <person name="Alfoldi J."/>
            <person name="Johnson J."/>
            <person name="Berlin A."/>
            <person name="Gnerre S."/>
            <person name="Jaffe D."/>
            <person name="MacCallum I."/>
            <person name="Young S."/>
            <person name="Walker B.J."/>
            <person name="Lander E."/>
            <person name="Lindblad-Toh K."/>
        </authorList>
    </citation>
    <scope>NUCLEOTIDE SEQUENCE [LARGE SCALE GENOMIC DNA]</scope>
    <source>
        <strain evidence="2">Wild caught</strain>
    </source>
</reference>
<dbReference type="InParanoid" id="H3ANX0"/>
<reference evidence="1" key="3">
    <citation type="submission" date="2025-09" db="UniProtKB">
        <authorList>
            <consortium name="Ensembl"/>
        </authorList>
    </citation>
    <scope>IDENTIFICATION</scope>
</reference>
<dbReference type="Ensembl" id="ENSLACT00000011427.1">
    <property type="protein sequence ID" value="ENSLACP00000011341.1"/>
    <property type="gene ID" value="ENSLACG00000009978.1"/>
</dbReference>
<organism evidence="1 2">
    <name type="scientific">Latimeria chalumnae</name>
    <name type="common">Coelacanth</name>
    <dbReference type="NCBI Taxonomy" id="7897"/>
    <lineage>
        <taxon>Eukaryota</taxon>
        <taxon>Metazoa</taxon>
        <taxon>Chordata</taxon>
        <taxon>Craniata</taxon>
        <taxon>Vertebrata</taxon>
        <taxon>Euteleostomi</taxon>
        <taxon>Coelacanthiformes</taxon>
        <taxon>Coelacanthidae</taxon>
        <taxon>Latimeria</taxon>
    </lineage>
</organism>
<proteinExistence type="predicted"/>
<evidence type="ECO:0000313" key="2">
    <source>
        <dbReference type="Proteomes" id="UP000008672"/>
    </source>
</evidence>
<evidence type="ECO:0000313" key="1">
    <source>
        <dbReference type="Ensembl" id="ENSLACP00000011341.1"/>
    </source>
</evidence>
<accession>H3ANX0</accession>
<dbReference type="AlphaFoldDB" id="H3ANX0"/>
<dbReference type="eggNOG" id="ENOG502SG6Z">
    <property type="taxonomic scope" value="Eukaryota"/>
</dbReference>